<organism evidence="8 9">
    <name type="scientific">Candidatus Alistipes avicola</name>
    <dbReference type="NCBI Taxonomy" id="2838432"/>
    <lineage>
        <taxon>Bacteria</taxon>
        <taxon>Pseudomonadati</taxon>
        <taxon>Bacteroidota</taxon>
        <taxon>Bacteroidia</taxon>
        <taxon>Bacteroidales</taxon>
        <taxon>Rikenellaceae</taxon>
        <taxon>Alistipes</taxon>
    </lineage>
</organism>
<dbReference type="InterPro" id="IPR052518">
    <property type="entry name" value="CHR_Transporter"/>
</dbReference>
<feature type="transmembrane region" description="Helical" evidence="7">
    <location>
        <begin position="115"/>
        <end position="140"/>
    </location>
</feature>
<dbReference type="EMBL" id="DWYR01000008">
    <property type="protein sequence ID" value="HJA98371.1"/>
    <property type="molecule type" value="Genomic_DNA"/>
</dbReference>
<dbReference type="GO" id="GO:0005886">
    <property type="term" value="C:plasma membrane"/>
    <property type="evidence" value="ECO:0007669"/>
    <property type="project" value="UniProtKB-SubCell"/>
</dbReference>
<dbReference type="PANTHER" id="PTHR43663:SF1">
    <property type="entry name" value="CHROMATE TRANSPORTER"/>
    <property type="match status" value="1"/>
</dbReference>
<dbReference type="Proteomes" id="UP000824259">
    <property type="component" value="Unassembled WGS sequence"/>
</dbReference>
<feature type="transmembrane region" description="Helical" evidence="7">
    <location>
        <begin position="78"/>
        <end position="103"/>
    </location>
</feature>
<keyword evidence="4 7" id="KW-0812">Transmembrane</keyword>
<dbReference type="AlphaFoldDB" id="A0A9D2ID56"/>
<gene>
    <name evidence="8" type="ORF">H9779_02060</name>
</gene>
<accession>A0A9D2ID56</accession>
<dbReference type="GO" id="GO:0015109">
    <property type="term" value="F:chromate transmembrane transporter activity"/>
    <property type="evidence" value="ECO:0007669"/>
    <property type="project" value="InterPro"/>
</dbReference>
<name>A0A9D2ID56_9BACT</name>
<reference evidence="8" key="2">
    <citation type="submission" date="2021-04" db="EMBL/GenBank/DDBJ databases">
        <authorList>
            <person name="Gilroy R."/>
        </authorList>
    </citation>
    <scope>NUCLEOTIDE SEQUENCE</scope>
    <source>
        <strain evidence="8">CHK169-11906</strain>
    </source>
</reference>
<evidence type="ECO:0000256" key="7">
    <source>
        <dbReference type="SAM" id="Phobius"/>
    </source>
</evidence>
<evidence type="ECO:0000256" key="4">
    <source>
        <dbReference type="ARBA" id="ARBA00022692"/>
    </source>
</evidence>
<dbReference type="InterPro" id="IPR003370">
    <property type="entry name" value="Chromate_transpt"/>
</dbReference>
<dbReference type="PANTHER" id="PTHR43663">
    <property type="entry name" value="CHROMATE TRANSPORT PROTEIN-RELATED"/>
    <property type="match status" value="1"/>
</dbReference>
<evidence type="ECO:0000256" key="5">
    <source>
        <dbReference type="ARBA" id="ARBA00022989"/>
    </source>
</evidence>
<keyword evidence="5 7" id="KW-1133">Transmembrane helix</keyword>
<evidence type="ECO:0000256" key="3">
    <source>
        <dbReference type="ARBA" id="ARBA00022475"/>
    </source>
</evidence>
<comment type="subcellular location">
    <subcellularLocation>
        <location evidence="1">Cell membrane</location>
        <topology evidence="1">Multi-pass membrane protein</topology>
    </subcellularLocation>
</comment>
<comment type="similarity">
    <text evidence="2">Belongs to the chromate ion transporter (CHR) (TC 2.A.51) family.</text>
</comment>
<evidence type="ECO:0000313" key="9">
    <source>
        <dbReference type="Proteomes" id="UP000824259"/>
    </source>
</evidence>
<sequence length="187" mass="20150">MIFWQLFISYLKIGFFGFGGGYAMLALIQNEVVVQHEWMTNAEFADIVAVSQITPGPIAINSATYVGYTVGMQGGGNVFFGILGSIIATLAVCMPSLTLMVLVARFITRLRNNPIVAGAMLGLRPVVIGMIGAAALMLIFPYDKQDANFIDIWSWVLFGGVLVGSYFKVNPILMILLSAAAGIAIYL</sequence>
<protein>
    <submittedName>
        <fullName evidence="8">Chromate transporter</fullName>
    </submittedName>
</protein>
<dbReference type="Pfam" id="PF02417">
    <property type="entry name" value="Chromate_transp"/>
    <property type="match status" value="1"/>
</dbReference>
<proteinExistence type="inferred from homology"/>
<evidence type="ECO:0000256" key="6">
    <source>
        <dbReference type="ARBA" id="ARBA00023136"/>
    </source>
</evidence>
<feature type="transmembrane region" description="Helical" evidence="7">
    <location>
        <begin position="7"/>
        <end position="28"/>
    </location>
</feature>
<comment type="caution">
    <text evidence="8">The sequence shown here is derived from an EMBL/GenBank/DDBJ whole genome shotgun (WGS) entry which is preliminary data.</text>
</comment>
<evidence type="ECO:0000256" key="2">
    <source>
        <dbReference type="ARBA" id="ARBA00005262"/>
    </source>
</evidence>
<keyword evidence="6 7" id="KW-0472">Membrane</keyword>
<reference evidence="8" key="1">
    <citation type="journal article" date="2021" name="PeerJ">
        <title>Extensive microbial diversity within the chicken gut microbiome revealed by metagenomics and culture.</title>
        <authorList>
            <person name="Gilroy R."/>
            <person name="Ravi A."/>
            <person name="Getino M."/>
            <person name="Pursley I."/>
            <person name="Horton D.L."/>
            <person name="Alikhan N.F."/>
            <person name="Baker D."/>
            <person name="Gharbi K."/>
            <person name="Hall N."/>
            <person name="Watson M."/>
            <person name="Adriaenssens E.M."/>
            <person name="Foster-Nyarko E."/>
            <person name="Jarju S."/>
            <person name="Secka A."/>
            <person name="Antonio M."/>
            <person name="Oren A."/>
            <person name="Chaudhuri R.R."/>
            <person name="La Ragione R."/>
            <person name="Hildebrand F."/>
            <person name="Pallen M.J."/>
        </authorList>
    </citation>
    <scope>NUCLEOTIDE SEQUENCE</scope>
    <source>
        <strain evidence="8">CHK169-11906</strain>
    </source>
</reference>
<feature type="transmembrane region" description="Helical" evidence="7">
    <location>
        <begin position="152"/>
        <end position="185"/>
    </location>
</feature>
<evidence type="ECO:0000313" key="8">
    <source>
        <dbReference type="EMBL" id="HJA98371.1"/>
    </source>
</evidence>
<evidence type="ECO:0000256" key="1">
    <source>
        <dbReference type="ARBA" id="ARBA00004651"/>
    </source>
</evidence>
<keyword evidence="3" id="KW-1003">Cell membrane</keyword>